<proteinExistence type="predicted"/>
<dbReference type="InterPro" id="IPR013154">
    <property type="entry name" value="ADH-like_N"/>
</dbReference>
<sequence>MKRWQMSRLGRDGLSLVDAAIPRPGPGEILVKVGAVSLNHRDKLVVESGMGMTLDFPLTPGSDMAGTVVEAGAGATRFATGDRVLGTFWPGWIDGLASGPRAALGGPLPGVLSEYLVLPQDWAVAAPRRLDDAAASTLPCAGLTAWFALVETGGLKAGQTVVAQGTGGVALFGVQIARAHGAEAIAISGDPAKLERARALGATHGIDRHATPDWGRVVREVTGGRGADHVLELAGGNLAQTAEALAQGGRVALIGLLDGLNFTAPTVPVMMKQAVIQGISVGHRRGLEDLVRAVDGTGLAPVIDAEYAFTDLPAALDHLDRGPFGKIVVRVDG</sequence>
<reference evidence="2 3" key="1">
    <citation type="submission" date="2023-07" db="EMBL/GenBank/DDBJ databases">
        <title>Sorghum-associated microbial communities from plants grown in Nebraska, USA.</title>
        <authorList>
            <person name="Schachtman D."/>
        </authorList>
    </citation>
    <scope>NUCLEOTIDE SEQUENCE [LARGE SCALE GENOMIC DNA]</scope>
    <source>
        <strain evidence="2 3">584</strain>
    </source>
</reference>
<keyword evidence="3" id="KW-1185">Reference proteome</keyword>
<evidence type="ECO:0000313" key="2">
    <source>
        <dbReference type="EMBL" id="MDR6291093.1"/>
    </source>
</evidence>
<dbReference type="Gene3D" id="3.90.180.10">
    <property type="entry name" value="Medium-chain alcohol dehydrogenases, catalytic domain"/>
    <property type="match status" value="1"/>
</dbReference>
<dbReference type="Gene3D" id="3.40.50.720">
    <property type="entry name" value="NAD(P)-binding Rossmann-like Domain"/>
    <property type="match status" value="1"/>
</dbReference>
<feature type="domain" description="Enoyl reductase (ER)" evidence="1">
    <location>
        <begin position="10"/>
        <end position="329"/>
    </location>
</feature>
<dbReference type="RefSeq" id="WP_309796049.1">
    <property type="nucleotide sequence ID" value="NZ_JAVDPW010000006.1"/>
</dbReference>
<dbReference type="Pfam" id="PF00107">
    <property type="entry name" value="ADH_zinc_N"/>
    <property type="match status" value="1"/>
</dbReference>
<dbReference type="SMART" id="SM00829">
    <property type="entry name" value="PKS_ER"/>
    <property type="match status" value="1"/>
</dbReference>
<dbReference type="InterPro" id="IPR052711">
    <property type="entry name" value="Zinc_ADH-like"/>
</dbReference>
<dbReference type="PANTHER" id="PTHR45033">
    <property type="match status" value="1"/>
</dbReference>
<dbReference type="SUPFAM" id="SSF50129">
    <property type="entry name" value="GroES-like"/>
    <property type="match status" value="1"/>
</dbReference>
<comment type="caution">
    <text evidence="2">The sequence shown here is derived from an EMBL/GenBank/DDBJ whole genome shotgun (WGS) entry which is preliminary data.</text>
</comment>
<dbReference type="EMBL" id="JAVDPW010000006">
    <property type="protein sequence ID" value="MDR6291093.1"/>
    <property type="molecule type" value="Genomic_DNA"/>
</dbReference>
<dbReference type="InterPro" id="IPR011032">
    <property type="entry name" value="GroES-like_sf"/>
</dbReference>
<accession>A0ABU1JR59</accession>
<dbReference type="InterPro" id="IPR013149">
    <property type="entry name" value="ADH-like_C"/>
</dbReference>
<dbReference type="InterPro" id="IPR020843">
    <property type="entry name" value="ER"/>
</dbReference>
<dbReference type="CDD" id="cd08276">
    <property type="entry name" value="MDR7"/>
    <property type="match status" value="1"/>
</dbReference>
<dbReference type="SUPFAM" id="SSF51735">
    <property type="entry name" value="NAD(P)-binding Rossmann-fold domains"/>
    <property type="match status" value="1"/>
</dbReference>
<name>A0ABU1JR59_9PROT</name>
<dbReference type="Pfam" id="PF08240">
    <property type="entry name" value="ADH_N"/>
    <property type="match status" value="1"/>
</dbReference>
<evidence type="ECO:0000313" key="3">
    <source>
        <dbReference type="Proteomes" id="UP001262410"/>
    </source>
</evidence>
<organism evidence="2 3">
    <name type="scientific">Inquilinus ginsengisoli</name>
    <dbReference type="NCBI Taxonomy" id="363840"/>
    <lineage>
        <taxon>Bacteria</taxon>
        <taxon>Pseudomonadati</taxon>
        <taxon>Pseudomonadota</taxon>
        <taxon>Alphaproteobacteria</taxon>
        <taxon>Rhodospirillales</taxon>
        <taxon>Rhodospirillaceae</taxon>
        <taxon>Inquilinus</taxon>
    </lineage>
</organism>
<dbReference type="PANTHER" id="PTHR45033:SF2">
    <property type="entry name" value="ZINC-TYPE ALCOHOL DEHYDROGENASE-LIKE PROTEIN C1773.06C"/>
    <property type="match status" value="1"/>
</dbReference>
<dbReference type="Proteomes" id="UP001262410">
    <property type="component" value="Unassembled WGS sequence"/>
</dbReference>
<evidence type="ECO:0000259" key="1">
    <source>
        <dbReference type="SMART" id="SM00829"/>
    </source>
</evidence>
<protein>
    <submittedName>
        <fullName evidence="2">NADPH:quinone reductase-like Zn-dependent oxidoreductase</fullName>
    </submittedName>
</protein>
<gene>
    <name evidence="2" type="ORF">E9232_003619</name>
</gene>
<dbReference type="InterPro" id="IPR036291">
    <property type="entry name" value="NAD(P)-bd_dom_sf"/>
</dbReference>